<feature type="transmembrane region" description="Helical" evidence="1">
    <location>
        <begin position="334"/>
        <end position="352"/>
    </location>
</feature>
<comment type="caution">
    <text evidence="2">The sequence shown here is derived from an EMBL/GenBank/DDBJ whole genome shotgun (WGS) entry which is preliminary data.</text>
</comment>
<feature type="transmembrane region" description="Helical" evidence="1">
    <location>
        <begin position="299"/>
        <end position="322"/>
    </location>
</feature>
<accession>A0AAD3DF34</accession>
<dbReference type="Proteomes" id="UP001054857">
    <property type="component" value="Unassembled WGS sequence"/>
</dbReference>
<name>A0AAD3DF34_9CHLO</name>
<protein>
    <recommendedName>
        <fullName evidence="4">Transmembrane protein</fullName>
    </recommendedName>
</protein>
<evidence type="ECO:0000313" key="3">
    <source>
        <dbReference type="Proteomes" id="UP001054857"/>
    </source>
</evidence>
<evidence type="ECO:0008006" key="4">
    <source>
        <dbReference type="Google" id="ProtNLM"/>
    </source>
</evidence>
<dbReference type="EMBL" id="BMAR01000001">
    <property type="protein sequence ID" value="GFR40661.1"/>
    <property type="molecule type" value="Genomic_DNA"/>
</dbReference>
<feature type="transmembrane region" description="Helical" evidence="1">
    <location>
        <begin position="206"/>
        <end position="232"/>
    </location>
</feature>
<proteinExistence type="predicted"/>
<evidence type="ECO:0000256" key="1">
    <source>
        <dbReference type="SAM" id="Phobius"/>
    </source>
</evidence>
<reference evidence="2 3" key="1">
    <citation type="journal article" date="2021" name="Sci. Rep.">
        <title>Genome sequencing of the multicellular alga Astrephomene provides insights into convergent evolution of germ-soma differentiation.</title>
        <authorList>
            <person name="Yamashita S."/>
            <person name="Yamamoto K."/>
            <person name="Matsuzaki R."/>
            <person name="Suzuki S."/>
            <person name="Yamaguchi H."/>
            <person name="Hirooka S."/>
            <person name="Minakuchi Y."/>
            <person name="Miyagishima S."/>
            <person name="Kawachi M."/>
            <person name="Toyoda A."/>
            <person name="Nozaki H."/>
        </authorList>
    </citation>
    <scope>NUCLEOTIDE SEQUENCE [LARGE SCALE GENOMIC DNA]</scope>
    <source>
        <strain evidence="2 3">NIES-4017</strain>
    </source>
</reference>
<keyword evidence="1" id="KW-1133">Transmembrane helix</keyword>
<gene>
    <name evidence="2" type="ORF">Agub_g1247</name>
</gene>
<keyword evidence="1" id="KW-0472">Membrane</keyword>
<sequence length="388" mass="41667">MSGSGNLQSVSVGGNTSPNEPALVLAATCSVEATCAHCVAGPDAVTLTVPPIEVPLTCASCADDKSNATEADCKSNSVYHVAFRIFCEVLVSSKEGFPLDQPVITALFFLLVSAWLQIHLLVVILQSISWQLGPSVSDIASSLYSMSGAPPAPPPSQFGDYFYASNKLAVIISRILVLFYITGVAEDELSIVDIPTSCGQHPVKSFLTYVAYFGALLCPITQACVAGFAVYVTYAYLNKFDTVGEVVLNGVGISFVLEIDNVMGSKLSEAVARAKSLRSLLQLAPANNSNASKLDMARWHLTLAFTMSFISIGYQALCLYCLCNIADWRYNSRTIAVFALALFTTISTMSSGRWLVKLLQSCRLLFPSAFSKTWISSTLLARLAAMKH</sequence>
<evidence type="ECO:0000313" key="2">
    <source>
        <dbReference type="EMBL" id="GFR40661.1"/>
    </source>
</evidence>
<keyword evidence="1" id="KW-0812">Transmembrane</keyword>
<keyword evidence="3" id="KW-1185">Reference proteome</keyword>
<dbReference type="AlphaFoldDB" id="A0AAD3DF34"/>
<organism evidence="2 3">
    <name type="scientific">Astrephomene gubernaculifera</name>
    <dbReference type="NCBI Taxonomy" id="47775"/>
    <lineage>
        <taxon>Eukaryota</taxon>
        <taxon>Viridiplantae</taxon>
        <taxon>Chlorophyta</taxon>
        <taxon>core chlorophytes</taxon>
        <taxon>Chlorophyceae</taxon>
        <taxon>CS clade</taxon>
        <taxon>Chlamydomonadales</taxon>
        <taxon>Astrephomenaceae</taxon>
        <taxon>Astrephomene</taxon>
    </lineage>
</organism>
<feature type="transmembrane region" description="Helical" evidence="1">
    <location>
        <begin position="103"/>
        <end position="128"/>
    </location>
</feature>